<keyword evidence="3" id="KW-1185">Reference proteome</keyword>
<dbReference type="EMBL" id="JBHSCN010000017">
    <property type="protein sequence ID" value="MFC4245006.1"/>
    <property type="molecule type" value="Genomic_DNA"/>
</dbReference>
<dbReference type="Proteomes" id="UP001595900">
    <property type="component" value="Unassembled WGS sequence"/>
</dbReference>
<feature type="region of interest" description="Disordered" evidence="1">
    <location>
        <begin position="108"/>
        <end position="134"/>
    </location>
</feature>
<proteinExistence type="predicted"/>
<evidence type="ECO:0000256" key="1">
    <source>
        <dbReference type="SAM" id="MobiDB-lite"/>
    </source>
</evidence>
<gene>
    <name evidence="2" type="ORF">ACFOYW_16680</name>
</gene>
<accession>A0ABV8Q9F8</accession>
<dbReference type="RefSeq" id="WP_390231577.1">
    <property type="nucleotide sequence ID" value="NZ_JBHSCN010000017.1"/>
</dbReference>
<feature type="region of interest" description="Disordered" evidence="1">
    <location>
        <begin position="1"/>
        <end position="55"/>
    </location>
</feature>
<reference evidence="3" key="1">
    <citation type="journal article" date="2019" name="Int. J. Syst. Evol. Microbiol.">
        <title>The Global Catalogue of Microorganisms (GCM) 10K type strain sequencing project: providing services to taxonomists for standard genome sequencing and annotation.</title>
        <authorList>
            <consortium name="The Broad Institute Genomics Platform"/>
            <consortium name="The Broad Institute Genome Sequencing Center for Infectious Disease"/>
            <person name="Wu L."/>
            <person name="Ma J."/>
        </authorList>
    </citation>
    <scope>NUCLEOTIDE SEQUENCE [LARGE SCALE GENOMIC DNA]</scope>
    <source>
        <strain evidence="3">CGMCC 1.10363</strain>
    </source>
</reference>
<name>A0ABV8Q9F8_9MICO</name>
<evidence type="ECO:0000313" key="3">
    <source>
        <dbReference type="Proteomes" id="UP001595900"/>
    </source>
</evidence>
<comment type="caution">
    <text evidence="2">The sequence shown here is derived from an EMBL/GenBank/DDBJ whole genome shotgun (WGS) entry which is preliminary data.</text>
</comment>
<protein>
    <submittedName>
        <fullName evidence="2">Uncharacterized protein</fullName>
    </submittedName>
</protein>
<evidence type="ECO:0000313" key="2">
    <source>
        <dbReference type="EMBL" id="MFC4245006.1"/>
    </source>
</evidence>
<sequence>MTDEQHETRADVRETPEDDRAEREDPGLGVTGDPSTGAAGDGRSPELEAPGRTRAGIDWVHASELGQRATDRLLRHGIDAELRARLLLNVKAEDIRDTLIARLQERTGAMRSPEAQPAGVRVPASEIEREGASR</sequence>
<organism evidence="2 3">
    <name type="scientific">Gryllotalpicola reticulitermitis</name>
    <dbReference type="NCBI Taxonomy" id="1184153"/>
    <lineage>
        <taxon>Bacteria</taxon>
        <taxon>Bacillati</taxon>
        <taxon>Actinomycetota</taxon>
        <taxon>Actinomycetes</taxon>
        <taxon>Micrococcales</taxon>
        <taxon>Microbacteriaceae</taxon>
        <taxon>Gryllotalpicola</taxon>
    </lineage>
</organism>
<feature type="compositionally biased region" description="Basic and acidic residues" evidence="1">
    <location>
        <begin position="1"/>
        <end position="26"/>
    </location>
</feature>